<comment type="caution">
    <text evidence="1">The sequence shown here is derived from an EMBL/GenBank/DDBJ whole genome shotgun (WGS) entry which is preliminary data.</text>
</comment>
<dbReference type="EMBL" id="REFC01000012">
    <property type="protein sequence ID" value="RMA64319.1"/>
    <property type="molecule type" value="Genomic_DNA"/>
</dbReference>
<dbReference type="AlphaFoldDB" id="A0A3L9YZ17"/>
<accession>A0A3L9YZ17</accession>
<sequence length="39" mass="4337">MASGEALNDEDRYESPTPVLLASEKIVIAMEPILSEWQC</sequence>
<evidence type="ECO:0000313" key="2">
    <source>
        <dbReference type="Proteomes" id="UP000271339"/>
    </source>
</evidence>
<proteinExistence type="predicted"/>
<gene>
    <name evidence="1" type="ORF">BXY75_1192</name>
</gene>
<name>A0A3L9YZ17_9FLAO</name>
<evidence type="ECO:0000313" key="1">
    <source>
        <dbReference type="EMBL" id="RMA64319.1"/>
    </source>
</evidence>
<organism evidence="1 2">
    <name type="scientific">Ulvibacter antarcticus</name>
    <dbReference type="NCBI Taxonomy" id="442714"/>
    <lineage>
        <taxon>Bacteria</taxon>
        <taxon>Pseudomonadati</taxon>
        <taxon>Bacteroidota</taxon>
        <taxon>Flavobacteriia</taxon>
        <taxon>Flavobacteriales</taxon>
        <taxon>Flavobacteriaceae</taxon>
        <taxon>Ulvibacter</taxon>
    </lineage>
</organism>
<reference evidence="1 2" key="1">
    <citation type="submission" date="2018-10" db="EMBL/GenBank/DDBJ databases">
        <title>Genomic Encyclopedia of Archaeal and Bacterial Type Strains, Phase II (KMG-II): from individual species to whole genera.</title>
        <authorList>
            <person name="Goeker M."/>
        </authorList>
    </citation>
    <scope>NUCLEOTIDE SEQUENCE [LARGE SCALE GENOMIC DNA]</scope>
    <source>
        <strain evidence="1 2">DSM 23424</strain>
    </source>
</reference>
<dbReference type="Proteomes" id="UP000271339">
    <property type="component" value="Unassembled WGS sequence"/>
</dbReference>
<keyword evidence="2" id="KW-1185">Reference proteome</keyword>
<protein>
    <submittedName>
        <fullName evidence="1">Uncharacterized protein</fullName>
    </submittedName>
</protein>